<name>A0A9D4MZI6_DREPO</name>
<dbReference type="Proteomes" id="UP000828390">
    <property type="component" value="Unassembled WGS sequence"/>
</dbReference>
<reference evidence="1" key="2">
    <citation type="submission" date="2020-11" db="EMBL/GenBank/DDBJ databases">
        <authorList>
            <person name="McCartney M.A."/>
            <person name="Auch B."/>
            <person name="Kono T."/>
            <person name="Mallez S."/>
            <person name="Becker A."/>
            <person name="Gohl D.M."/>
            <person name="Silverstein K.A.T."/>
            <person name="Koren S."/>
            <person name="Bechman K.B."/>
            <person name="Herman A."/>
            <person name="Abrahante J.E."/>
            <person name="Garbe J."/>
        </authorList>
    </citation>
    <scope>NUCLEOTIDE SEQUENCE</scope>
    <source>
        <strain evidence="1">Duluth1</strain>
        <tissue evidence="1">Whole animal</tissue>
    </source>
</reference>
<sequence>MPRKGKKATDTAKTSNTCGKCTVAETEVTVSPQEERNDPPTPPIELVAEHPNFPTMRYQNFHCVVVANAYAPGRRPPPLHFIQPWPCLSEALTIWSTNVIVQSP</sequence>
<reference evidence="1" key="1">
    <citation type="journal article" date="2019" name="bioRxiv">
        <title>The Genome of the Zebra Mussel, Dreissena polymorpha: A Resource for Invasive Species Research.</title>
        <authorList>
            <person name="McCartney M.A."/>
            <person name="Auch B."/>
            <person name="Kono T."/>
            <person name="Mallez S."/>
            <person name="Zhang Y."/>
            <person name="Obille A."/>
            <person name="Becker A."/>
            <person name="Abrahante J.E."/>
            <person name="Garbe J."/>
            <person name="Badalamenti J.P."/>
            <person name="Herman A."/>
            <person name="Mangelson H."/>
            <person name="Liachko I."/>
            <person name="Sullivan S."/>
            <person name="Sone E.D."/>
            <person name="Koren S."/>
            <person name="Silverstein K.A.T."/>
            <person name="Beckman K.B."/>
            <person name="Gohl D.M."/>
        </authorList>
    </citation>
    <scope>NUCLEOTIDE SEQUENCE</scope>
    <source>
        <strain evidence="1">Duluth1</strain>
        <tissue evidence="1">Whole animal</tissue>
    </source>
</reference>
<dbReference type="AlphaFoldDB" id="A0A9D4MZI6"/>
<accession>A0A9D4MZI6</accession>
<proteinExistence type="predicted"/>
<protein>
    <submittedName>
        <fullName evidence="1">Uncharacterized protein</fullName>
    </submittedName>
</protein>
<comment type="caution">
    <text evidence="1">The sequence shown here is derived from an EMBL/GenBank/DDBJ whole genome shotgun (WGS) entry which is preliminary data.</text>
</comment>
<gene>
    <name evidence="1" type="ORF">DPMN_008567</name>
</gene>
<keyword evidence="2" id="KW-1185">Reference proteome</keyword>
<dbReference type="EMBL" id="JAIWYP010000001">
    <property type="protein sequence ID" value="KAH3884584.1"/>
    <property type="molecule type" value="Genomic_DNA"/>
</dbReference>
<evidence type="ECO:0000313" key="2">
    <source>
        <dbReference type="Proteomes" id="UP000828390"/>
    </source>
</evidence>
<organism evidence="1 2">
    <name type="scientific">Dreissena polymorpha</name>
    <name type="common">Zebra mussel</name>
    <name type="synonym">Mytilus polymorpha</name>
    <dbReference type="NCBI Taxonomy" id="45954"/>
    <lineage>
        <taxon>Eukaryota</taxon>
        <taxon>Metazoa</taxon>
        <taxon>Spiralia</taxon>
        <taxon>Lophotrochozoa</taxon>
        <taxon>Mollusca</taxon>
        <taxon>Bivalvia</taxon>
        <taxon>Autobranchia</taxon>
        <taxon>Heteroconchia</taxon>
        <taxon>Euheterodonta</taxon>
        <taxon>Imparidentia</taxon>
        <taxon>Neoheterodontei</taxon>
        <taxon>Myida</taxon>
        <taxon>Dreissenoidea</taxon>
        <taxon>Dreissenidae</taxon>
        <taxon>Dreissena</taxon>
    </lineage>
</organism>
<evidence type="ECO:0000313" key="1">
    <source>
        <dbReference type="EMBL" id="KAH3884584.1"/>
    </source>
</evidence>